<protein>
    <submittedName>
        <fullName evidence="1">Uncharacterized protein</fullName>
    </submittedName>
</protein>
<proteinExistence type="predicted"/>
<dbReference type="EMBL" id="CP155573">
    <property type="protein sequence ID" value="XFO65257.1"/>
    <property type="molecule type" value="Genomic_DNA"/>
</dbReference>
<evidence type="ECO:0000313" key="2">
    <source>
        <dbReference type="Proteomes" id="UP000216752"/>
    </source>
</evidence>
<name>A0ABZ3IHU9_9FIRM</name>
<gene>
    <name evidence="1" type="ORF">SPSIL_013660</name>
</gene>
<sequence length="40" mass="4499">MTRLFKCLFIVGIMLVCAVSSGFAASNWITMDERPTVVYQ</sequence>
<dbReference type="RefSeq" id="WP_281253697.1">
    <property type="nucleotide sequence ID" value="NZ_CP155573.1"/>
</dbReference>
<organism evidence="1 2">
    <name type="scientific">Sporomusa silvacetica DSM 10669</name>
    <dbReference type="NCBI Taxonomy" id="1123289"/>
    <lineage>
        <taxon>Bacteria</taxon>
        <taxon>Bacillati</taxon>
        <taxon>Bacillota</taxon>
        <taxon>Negativicutes</taxon>
        <taxon>Selenomonadales</taxon>
        <taxon>Sporomusaceae</taxon>
        <taxon>Sporomusa</taxon>
    </lineage>
</organism>
<keyword evidence="2" id="KW-1185">Reference proteome</keyword>
<dbReference type="Proteomes" id="UP000216752">
    <property type="component" value="Chromosome"/>
</dbReference>
<accession>A0ABZ3IHU9</accession>
<evidence type="ECO:0000313" key="1">
    <source>
        <dbReference type="EMBL" id="XFO65257.1"/>
    </source>
</evidence>
<reference evidence="1" key="1">
    <citation type="submission" date="2024-05" db="EMBL/GenBank/DDBJ databases">
        <title>Isolation and characterization of Sporomusa carbonis sp. nov., a carboxydotrophic hydrogenogen in the genus of Sporomusa isolated from a charcoal burning pile.</title>
        <authorList>
            <person name="Boeer T."/>
            <person name="Rosenbaum F."/>
            <person name="Eysell L."/>
            <person name="Mueller V."/>
            <person name="Daniel R."/>
            <person name="Poehlein A."/>
        </authorList>
    </citation>
    <scope>NUCLEOTIDE SEQUENCE [LARGE SCALE GENOMIC DNA]</scope>
    <source>
        <strain evidence="1">DSM 10669</strain>
    </source>
</reference>